<name>F8QDR3_SERL3</name>
<accession>F8QDR3</accession>
<dbReference type="AlphaFoldDB" id="F8QDR3"/>
<evidence type="ECO:0000313" key="1">
    <source>
        <dbReference type="EMBL" id="EGN93734.1"/>
    </source>
</evidence>
<dbReference type="InParanoid" id="F8QDR3"/>
<dbReference type="EMBL" id="GL945491">
    <property type="protein sequence ID" value="EGN93734.1"/>
    <property type="molecule type" value="Genomic_DNA"/>
</dbReference>
<proteinExistence type="predicted"/>
<evidence type="ECO:0000313" key="2">
    <source>
        <dbReference type="Proteomes" id="UP000008063"/>
    </source>
</evidence>
<organism evidence="2">
    <name type="scientific">Serpula lacrymans var. lacrymans (strain S7.3)</name>
    <name type="common">Dry rot fungus</name>
    <dbReference type="NCBI Taxonomy" id="936435"/>
    <lineage>
        <taxon>Eukaryota</taxon>
        <taxon>Fungi</taxon>
        <taxon>Dikarya</taxon>
        <taxon>Basidiomycota</taxon>
        <taxon>Agaricomycotina</taxon>
        <taxon>Agaricomycetes</taxon>
        <taxon>Agaricomycetidae</taxon>
        <taxon>Boletales</taxon>
        <taxon>Coniophorineae</taxon>
        <taxon>Serpulaceae</taxon>
        <taxon>Serpula</taxon>
    </lineage>
</organism>
<gene>
    <name evidence="1" type="ORF">SERLA73DRAFT_145439</name>
</gene>
<reference evidence="2" key="1">
    <citation type="journal article" date="2011" name="Science">
        <title>The plant cell wall-decomposing machinery underlies the functional diversity of forest fungi.</title>
        <authorList>
            <person name="Eastwood D.C."/>
            <person name="Floudas D."/>
            <person name="Binder M."/>
            <person name="Majcherczyk A."/>
            <person name="Schneider P."/>
            <person name="Aerts A."/>
            <person name="Asiegbu F.O."/>
            <person name="Baker S.E."/>
            <person name="Barry K."/>
            <person name="Bendiksby M."/>
            <person name="Blumentritt M."/>
            <person name="Coutinho P.M."/>
            <person name="Cullen D."/>
            <person name="de Vries R.P."/>
            <person name="Gathman A."/>
            <person name="Goodell B."/>
            <person name="Henrissat B."/>
            <person name="Ihrmark K."/>
            <person name="Kauserud H."/>
            <person name="Kohler A."/>
            <person name="LaButti K."/>
            <person name="Lapidus A."/>
            <person name="Lavin J.L."/>
            <person name="Lee Y.-H."/>
            <person name="Lindquist E."/>
            <person name="Lilly W."/>
            <person name="Lucas S."/>
            <person name="Morin E."/>
            <person name="Murat C."/>
            <person name="Oguiza J.A."/>
            <person name="Park J."/>
            <person name="Pisabarro A.G."/>
            <person name="Riley R."/>
            <person name="Rosling A."/>
            <person name="Salamov A."/>
            <person name="Schmidt O."/>
            <person name="Schmutz J."/>
            <person name="Skrede I."/>
            <person name="Stenlid J."/>
            <person name="Wiebenga A."/>
            <person name="Xie X."/>
            <person name="Kuees U."/>
            <person name="Hibbett D.S."/>
            <person name="Hoffmeister D."/>
            <person name="Hoegberg N."/>
            <person name="Martin F."/>
            <person name="Grigoriev I.V."/>
            <person name="Watkinson S.C."/>
        </authorList>
    </citation>
    <scope>NUCLEOTIDE SEQUENCE [LARGE SCALE GENOMIC DNA]</scope>
    <source>
        <strain evidence="2">strain S7.3</strain>
    </source>
</reference>
<dbReference type="Proteomes" id="UP000008063">
    <property type="component" value="Unassembled WGS sequence"/>
</dbReference>
<dbReference type="HOGENOM" id="CLU_2795525_0_0_1"/>
<protein>
    <submittedName>
        <fullName evidence="1">Uncharacterized protein</fullName>
    </submittedName>
</protein>
<keyword evidence="2" id="KW-1185">Reference proteome</keyword>
<sequence>MSYADEHITAQPTCLALIIVVNDRLQRCSSQLMAHDLDCGPNYRTRTTYAAGYSRVAFINEIQRRLEF</sequence>